<sequence length="952" mass="101697">MDPSLATMNIPPDEQRYAMPTTGGAGSGPGSVEDGSVNATTGTDGMNLPARNVVADSANGSPAKTFKQDTPGGSNHHHNQHQHLHVASKDFARIPGSSSNDDLFRSLTARGATRPDLHRPYRMSEGGGGGYGQVYPTMMENRYMPSAHAVSFDSGIGSSSSSTFPRLNPLQGIHGYPSLQVGGNTTNATPISADRQTAHDAGIGMGMERAYNTPFALPGLHSSSVAESRMPPHLEQIAASGQSLIQLPLPPSMHMQDHSGGVAGIGYGGRITPMVSLLNDNKPIIDVSVAVNALPIDTSHPPIATTGASPTAAAADSPDHTSTSSGRAHGILSRVDGSSTSTGSNTRNPTRGSSPPIRPIEIRRFPFLSPAIGESGGVVGGRARSGLTPASLPNILNTSTVSGTGTGSGTGSSSKISSTELPLASGDMFSSSSGAGPSSPQTSKPLPSKFSSLHRMVADVPEEEDESEYEEYDDDDESSGEEASGRTRTTTIELSATSTAEAGVGKGSMPTQEYSMERKRKRRKLDPGGASAATAGIAEENDSMRLFRKDPVSVGYVTEHQARELFSMMGLFIINTIFAMQFNQILQITHEDPLVANSFDWHIGSNLPLVDLSLIASVQLRARFLHYKSLLEITAADADDLDRTDQSHTATLLSLSILTRTSNQDLGNINAHWVEQIREASPTGDIPIKPFIWLAGLRLHLNIVIMNQTIRIENSRRLQRNSLGSIAAFHHSINAACEVLTKMKMLPKRQLAFASDTLLHFTIYAGYFLFTVCTKSTRDLLEPEERQHCEDIVIEASQALASASLYPADAPALHARFLRRLTSPYLAPQDTLDPANGTGVTHDNGDNQVDSRDPNKQATAYDVHHQPEYNALPPNYNNPAPANGFQFAQEPGPPSNIPLADTIWGGTDDGLWTQFDGAWWDQFRAVADVMQDMTAKNAAKPMSSSSNLQQPS</sequence>
<keyword evidence="2" id="KW-1185">Reference proteome</keyword>
<evidence type="ECO:0000313" key="1">
    <source>
        <dbReference type="EMBL" id="KAJ9121521.1"/>
    </source>
</evidence>
<organism evidence="1 2">
    <name type="scientific">Naganishia vaughanmartiniae</name>
    <dbReference type="NCBI Taxonomy" id="1424756"/>
    <lineage>
        <taxon>Eukaryota</taxon>
        <taxon>Fungi</taxon>
        <taxon>Dikarya</taxon>
        <taxon>Basidiomycota</taxon>
        <taxon>Agaricomycotina</taxon>
        <taxon>Tremellomycetes</taxon>
        <taxon>Filobasidiales</taxon>
        <taxon>Filobasidiaceae</taxon>
        <taxon>Naganishia</taxon>
    </lineage>
</organism>
<comment type="caution">
    <text evidence="1">The sequence shown here is derived from an EMBL/GenBank/DDBJ whole genome shotgun (WGS) entry which is preliminary data.</text>
</comment>
<dbReference type="Proteomes" id="UP001243375">
    <property type="component" value="Unassembled WGS sequence"/>
</dbReference>
<reference evidence="1" key="1">
    <citation type="submission" date="2023-04" db="EMBL/GenBank/DDBJ databases">
        <title>Draft Genome sequencing of Naganishia species isolated from polar environments using Oxford Nanopore Technology.</title>
        <authorList>
            <person name="Leo P."/>
            <person name="Venkateswaran K."/>
        </authorList>
    </citation>
    <scope>NUCLEOTIDE SEQUENCE</scope>
    <source>
        <strain evidence="1">MNA-CCFEE 5425</strain>
    </source>
</reference>
<proteinExistence type="predicted"/>
<evidence type="ECO:0000313" key="2">
    <source>
        <dbReference type="Proteomes" id="UP001243375"/>
    </source>
</evidence>
<gene>
    <name evidence="1" type="ORF">QFC22_002139</name>
</gene>
<protein>
    <submittedName>
        <fullName evidence="1">Uncharacterized protein</fullName>
    </submittedName>
</protein>
<dbReference type="EMBL" id="JASBWU010000005">
    <property type="protein sequence ID" value="KAJ9121521.1"/>
    <property type="molecule type" value="Genomic_DNA"/>
</dbReference>
<accession>A0ACC2XD16</accession>
<name>A0ACC2XD16_9TREE</name>